<evidence type="ECO:0000313" key="2">
    <source>
        <dbReference type="WBParaSite" id="RSKR_0001074100.1"/>
    </source>
</evidence>
<dbReference type="Proteomes" id="UP000095286">
    <property type="component" value="Unplaced"/>
</dbReference>
<dbReference type="WBParaSite" id="RSKR_0001074100.1">
    <property type="protein sequence ID" value="RSKR_0001074100.1"/>
    <property type="gene ID" value="RSKR_0001074100"/>
</dbReference>
<evidence type="ECO:0000313" key="1">
    <source>
        <dbReference type="Proteomes" id="UP000095286"/>
    </source>
</evidence>
<accession>A0AC35UFI9</accession>
<sequence>MNLFRTIKHRNRIYILVICAWIFSICLSLPLNGSFDPRGDSAFMQGHHCGIFNPMYMLASSIVAFFVPAIIMILTYGYIFYKLKKRLQAMKLHEMVGGQFIGFGADVSNITQTALGNVLGTNPKKRVLISWEKPLLKNIEETAAEHASSLNDSEREQLQTILEAADDCSEDGISMTISESEYDRPPSIILEAVTLRAPSESGSSSLSLSVPFNKAKRNKSDSNAKILKRKRMSLAPTSASKRIIERRRHSEVTKNDSINSTDSSTNKNNLDPGGASRKMRRLSEMISDWDRNSRPSLSQMYGFARRESLYIARKKLAGLKGWALDLAGKFKNKNGIALRREARLTKLVAILLMAFLISQLPFFIINSYKVYKLWRNEWTTQFEYLFHWATLLGYLNSCLNFFIYSVVNQRFRSSFSRLLGLKRKSKRSTTWMLPPKKHSRRKHKRNKRNASPSTDPSEPRRKSSILSKLGITKPKWVKPRIVIEEVSRASQPKISISQGLTTYRQSSDDDGMRRSSSEIICGFNVVPANYESRRSSGMSNSSASLILHDAHQLLQKSESVDPAEIFV</sequence>
<protein>
    <submittedName>
        <fullName evidence="2">G_PROTEIN_RECEP_F1_2 domain-containing protein</fullName>
    </submittedName>
</protein>
<name>A0AC35UFI9_9BILA</name>
<reference evidence="2" key="1">
    <citation type="submission" date="2016-11" db="UniProtKB">
        <authorList>
            <consortium name="WormBaseParasite"/>
        </authorList>
    </citation>
    <scope>IDENTIFICATION</scope>
    <source>
        <strain evidence="2">KR3021</strain>
    </source>
</reference>
<proteinExistence type="predicted"/>
<organism evidence="1 2">
    <name type="scientific">Rhabditophanes sp. KR3021</name>
    <dbReference type="NCBI Taxonomy" id="114890"/>
    <lineage>
        <taxon>Eukaryota</taxon>
        <taxon>Metazoa</taxon>
        <taxon>Ecdysozoa</taxon>
        <taxon>Nematoda</taxon>
        <taxon>Chromadorea</taxon>
        <taxon>Rhabditida</taxon>
        <taxon>Tylenchina</taxon>
        <taxon>Panagrolaimomorpha</taxon>
        <taxon>Strongyloidoidea</taxon>
        <taxon>Alloionematidae</taxon>
        <taxon>Rhabditophanes</taxon>
    </lineage>
</organism>